<feature type="domain" description="DUF6891" evidence="4">
    <location>
        <begin position="158"/>
        <end position="264"/>
    </location>
</feature>
<dbReference type="Proteomes" id="UP000249005">
    <property type="component" value="Chromosome 1"/>
</dbReference>
<dbReference type="SMART" id="SM00248">
    <property type="entry name" value="ANK"/>
    <property type="match status" value="3"/>
</dbReference>
<dbReference type="InterPro" id="IPR054186">
    <property type="entry name" value="DUF6891"/>
</dbReference>
<dbReference type="PANTHER" id="PTHR24171">
    <property type="entry name" value="ANKYRIN REPEAT DOMAIN-CONTAINING PROTEIN 39-RELATED"/>
    <property type="match status" value="1"/>
</dbReference>
<dbReference type="PROSITE" id="PS50088">
    <property type="entry name" value="ANK_REPEAT"/>
    <property type="match status" value="1"/>
</dbReference>
<evidence type="ECO:0000256" key="1">
    <source>
        <dbReference type="ARBA" id="ARBA00022737"/>
    </source>
</evidence>
<protein>
    <submittedName>
        <fullName evidence="5">Ankyrin repeats (3 copies)</fullName>
    </submittedName>
</protein>
<sequence length="273" mass="29511">MSNSSDIFTAARAGDLQRVDALLRADADPAAVNDYGFTALHCAAMGTNSAEEAAIASVIQRLIEARSPLEQPSKDGRTALYLAAEFSPSLAPVQLLVESGAKADTYYGTDRSGPHIVVNAMAPEVQEYLSALTGFPIPEPEPDIPPVKMTASQWKEARQRIENVFIALRENGLVALHDAGTTQEDGFSDCSEDYLAQGGEKAGLTGFCFYTRQDLNRAKRTSQLSLAFWAAPNGANKDMESVGQQIVDAFRQFGFTVYWGGSASFRPVIYLSQ</sequence>
<dbReference type="EMBL" id="LS483470">
    <property type="protein sequence ID" value="SQI41538.1"/>
    <property type="molecule type" value="Genomic_DNA"/>
</dbReference>
<dbReference type="InterPro" id="IPR002110">
    <property type="entry name" value="Ankyrin_rpt"/>
</dbReference>
<evidence type="ECO:0000259" key="4">
    <source>
        <dbReference type="Pfam" id="PF21831"/>
    </source>
</evidence>
<dbReference type="SUPFAM" id="SSF48403">
    <property type="entry name" value="Ankyrin repeat"/>
    <property type="match status" value="1"/>
</dbReference>
<accession>A0A2X4V085</accession>
<dbReference type="Gene3D" id="1.25.40.20">
    <property type="entry name" value="Ankyrin repeat-containing domain"/>
    <property type="match status" value="1"/>
</dbReference>
<organism evidence="5 6">
    <name type="scientific">Leminorella richardii</name>
    <dbReference type="NCBI Taxonomy" id="158841"/>
    <lineage>
        <taxon>Bacteria</taxon>
        <taxon>Pseudomonadati</taxon>
        <taxon>Pseudomonadota</taxon>
        <taxon>Gammaproteobacteria</taxon>
        <taxon>Enterobacterales</taxon>
        <taxon>Budviciaceae</taxon>
        <taxon>Leminorella</taxon>
    </lineage>
</organism>
<reference evidence="5 6" key="1">
    <citation type="submission" date="2018-06" db="EMBL/GenBank/DDBJ databases">
        <authorList>
            <consortium name="Pathogen Informatics"/>
            <person name="Doyle S."/>
        </authorList>
    </citation>
    <scope>NUCLEOTIDE SEQUENCE [LARGE SCALE GENOMIC DNA]</scope>
    <source>
        <strain evidence="5 6">NCTC12151</strain>
    </source>
</reference>
<evidence type="ECO:0000313" key="5">
    <source>
        <dbReference type="EMBL" id="SQI41538.1"/>
    </source>
</evidence>
<gene>
    <name evidence="5" type="ORF">NCTC12151_02137</name>
</gene>
<evidence type="ECO:0000313" key="6">
    <source>
        <dbReference type="Proteomes" id="UP000249005"/>
    </source>
</evidence>
<dbReference type="KEGG" id="lri:NCTC12151_02137"/>
<dbReference type="OrthoDB" id="5515732at2"/>
<evidence type="ECO:0000256" key="2">
    <source>
        <dbReference type="ARBA" id="ARBA00023043"/>
    </source>
</evidence>
<feature type="repeat" description="ANK" evidence="3">
    <location>
        <begin position="75"/>
        <end position="108"/>
    </location>
</feature>
<dbReference type="InterPro" id="IPR036770">
    <property type="entry name" value="Ankyrin_rpt-contain_sf"/>
</dbReference>
<name>A0A2X4V085_9GAMM</name>
<dbReference type="AlphaFoldDB" id="A0A2X4V085"/>
<dbReference type="RefSeq" id="WP_111740629.1">
    <property type="nucleotide sequence ID" value="NZ_LR698987.1"/>
</dbReference>
<dbReference type="Pfam" id="PF21831">
    <property type="entry name" value="DUF6891"/>
    <property type="match status" value="1"/>
</dbReference>
<keyword evidence="2 3" id="KW-0040">ANK repeat</keyword>
<dbReference type="Pfam" id="PF12796">
    <property type="entry name" value="Ank_2"/>
    <property type="match status" value="1"/>
</dbReference>
<keyword evidence="6" id="KW-1185">Reference proteome</keyword>
<evidence type="ECO:0000256" key="3">
    <source>
        <dbReference type="PROSITE-ProRule" id="PRU00023"/>
    </source>
</evidence>
<proteinExistence type="predicted"/>
<keyword evidence="1" id="KW-0677">Repeat</keyword>